<evidence type="ECO:0000256" key="1">
    <source>
        <dbReference type="ARBA" id="ARBA00004948"/>
    </source>
</evidence>
<reference evidence="5" key="1">
    <citation type="journal article" date="2019" name="Int. J. Syst. Evol. Microbiol.">
        <title>The Global Catalogue of Microorganisms (GCM) 10K type strain sequencing project: providing services to taxonomists for standard genome sequencing and annotation.</title>
        <authorList>
            <consortium name="The Broad Institute Genomics Platform"/>
            <consortium name="The Broad Institute Genome Sequencing Center for Infectious Disease"/>
            <person name="Wu L."/>
            <person name="Ma J."/>
        </authorList>
    </citation>
    <scope>NUCLEOTIDE SEQUENCE [LARGE SCALE GENOMIC DNA]</scope>
    <source>
        <strain evidence="5">JCM 3369</strain>
    </source>
</reference>
<dbReference type="RefSeq" id="WP_160820649.1">
    <property type="nucleotide sequence ID" value="NZ_JBHSXE010000001.1"/>
</dbReference>
<feature type="domain" description="Thiaminase-2/PQQC" evidence="3">
    <location>
        <begin position="14"/>
        <end position="207"/>
    </location>
</feature>
<comment type="pathway">
    <text evidence="1 2">Cofactor biosynthesis; thiamine diphosphate biosynthesis.</text>
</comment>
<dbReference type="InterPro" id="IPR027574">
    <property type="entry name" value="Thiaminase_II"/>
</dbReference>
<dbReference type="Gene3D" id="1.20.910.10">
    <property type="entry name" value="Heme oxygenase-like"/>
    <property type="match status" value="1"/>
</dbReference>
<evidence type="ECO:0000313" key="4">
    <source>
        <dbReference type="EMBL" id="MFC6880155.1"/>
    </source>
</evidence>
<comment type="catalytic activity">
    <reaction evidence="2">
        <text>thiamine + H2O = 5-(2-hydroxyethyl)-4-methylthiazole + 4-amino-5-hydroxymethyl-2-methylpyrimidine + H(+)</text>
        <dbReference type="Rhea" id="RHEA:17509"/>
        <dbReference type="ChEBI" id="CHEBI:15377"/>
        <dbReference type="ChEBI" id="CHEBI:15378"/>
        <dbReference type="ChEBI" id="CHEBI:16892"/>
        <dbReference type="ChEBI" id="CHEBI:17957"/>
        <dbReference type="ChEBI" id="CHEBI:18385"/>
        <dbReference type="EC" id="3.5.99.2"/>
    </reaction>
</comment>
<comment type="caution">
    <text evidence="4">The sequence shown here is derived from an EMBL/GenBank/DDBJ whole genome shotgun (WGS) entry which is preliminary data.</text>
</comment>
<comment type="similarity">
    <text evidence="2">Belongs to the TenA family.</text>
</comment>
<dbReference type="PANTHER" id="PTHR43198:SF2">
    <property type="entry name" value="SI:CH1073-67J19.1-RELATED"/>
    <property type="match status" value="1"/>
</dbReference>
<dbReference type="SUPFAM" id="SSF48613">
    <property type="entry name" value="Heme oxygenase-like"/>
    <property type="match status" value="1"/>
</dbReference>
<dbReference type="Pfam" id="PF03070">
    <property type="entry name" value="TENA_THI-4"/>
    <property type="match status" value="1"/>
</dbReference>
<keyword evidence="2" id="KW-0784">Thiamine biosynthesis</keyword>
<name>A0ABW2CGN8_9ACTN</name>
<dbReference type="PANTHER" id="PTHR43198">
    <property type="entry name" value="BIFUNCTIONAL TH2 PROTEIN"/>
    <property type="match status" value="1"/>
</dbReference>
<dbReference type="EC" id="3.5.99.2" evidence="2"/>
<gene>
    <name evidence="4" type="primary">tenA</name>
    <name evidence="4" type="ORF">ACFQKB_10295</name>
</gene>
<accession>A0ABW2CGN8</accession>
<dbReference type="GO" id="GO:0050334">
    <property type="term" value="F:thiaminase activity"/>
    <property type="evidence" value="ECO:0007669"/>
    <property type="project" value="UniProtKB-EC"/>
</dbReference>
<keyword evidence="2 4" id="KW-0378">Hydrolase</keyword>
<dbReference type="InterPro" id="IPR016084">
    <property type="entry name" value="Haem_Oase-like_multi-hlx"/>
</dbReference>
<evidence type="ECO:0000256" key="2">
    <source>
        <dbReference type="RuleBase" id="RU363093"/>
    </source>
</evidence>
<comment type="function">
    <text evidence="2">Catalyzes an amino-pyrimidine hydrolysis reaction at the C5' of the pyrimidine moiety of thiamine compounds, a reaction that is part of a thiamine salvage pathway.</text>
</comment>
<proteinExistence type="inferred from homology"/>
<dbReference type="CDD" id="cd19365">
    <property type="entry name" value="TenA_C-like"/>
    <property type="match status" value="1"/>
</dbReference>
<keyword evidence="5" id="KW-1185">Reference proteome</keyword>
<dbReference type="InterPro" id="IPR004305">
    <property type="entry name" value="Thiaminase-2/PQQC"/>
</dbReference>
<dbReference type="NCBIfam" id="TIGR04306">
    <property type="entry name" value="salvage_TenA"/>
    <property type="match status" value="1"/>
</dbReference>
<comment type="catalytic activity">
    <reaction evidence="2">
        <text>4-amino-5-aminomethyl-2-methylpyrimidine + H2O = 4-amino-5-hydroxymethyl-2-methylpyrimidine + NH4(+)</text>
        <dbReference type="Rhea" id="RHEA:31799"/>
        <dbReference type="ChEBI" id="CHEBI:15377"/>
        <dbReference type="ChEBI" id="CHEBI:16892"/>
        <dbReference type="ChEBI" id="CHEBI:28938"/>
        <dbReference type="ChEBI" id="CHEBI:63416"/>
        <dbReference type="EC" id="3.5.99.2"/>
    </reaction>
</comment>
<dbReference type="InterPro" id="IPR050967">
    <property type="entry name" value="Thiamine_Salvage_TenA"/>
</dbReference>
<dbReference type="Proteomes" id="UP001596380">
    <property type="component" value="Unassembled WGS sequence"/>
</dbReference>
<protein>
    <recommendedName>
        <fullName evidence="2">Aminopyrimidine aminohydrolase</fullName>
        <ecNumber evidence="2">3.5.99.2</ecNumber>
    </recommendedName>
</protein>
<evidence type="ECO:0000313" key="5">
    <source>
        <dbReference type="Proteomes" id="UP001596380"/>
    </source>
</evidence>
<sequence length="213" mass="23615">MHFTTSLWEAGSEIYERIRIHPFLQELASGDLDRASFRHYIVQDGHYLKQYARTLAVLAAKAPDDTTLFASHAANAIAVEQSLHAGFLDDLDGTDAPPSPTTAAYSDFLLATAHNASFAEGLAAVLPCYWIYARVGEELLSTSSPDPLYARWIATYGGPEFKQMVNDVLAVTDRHAATLSPAAQDGMRAAYLTAARYEWMFWDAAYNQETWPF</sequence>
<organism evidence="4 5">
    <name type="scientific">Actinomadura yumaensis</name>
    <dbReference type="NCBI Taxonomy" id="111807"/>
    <lineage>
        <taxon>Bacteria</taxon>
        <taxon>Bacillati</taxon>
        <taxon>Actinomycetota</taxon>
        <taxon>Actinomycetes</taxon>
        <taxon>Streptosporangiales</taxon>
        <taxon>Thermomonosporaceae</taxon>
        <taxon>Actinomadura</taxon>
    </lineage>
</organism>
<evidence type="ECO:0000259" key="3">
    <source>
        <dbReference type="Pfam" id="PF03070"/>
    </source>
</evidence>
<dbReference type="EMBL" id="JBHSXS010000004">
    <property type="protein sequence ID" value="MFC6880155.1"/>
    <property type="molecule type" value="Genomic_DNA"/>
</dbReference>